<proteinExistence type="predicted"/>
<sequence length="756" mass="82526">MDALLLPSTVYLQHCLPSGCAGQRKFLTVLLLAGWNGYSTQHRGTEAGDLEADGGGTYRVGGANNHTATWGHSGPGRDRKRFHHTMFASLLGVKGGSSISEAAAAGIASSGGRNPLRSIRLETKQTVMRVVRTRRGIKNLSHRLQWEVRGGRNILQVKQYLSFTTCWLMRISLVRGGGRYVEDPEVSVNKRSSSAVALGKMPGSVKLVLSREATTNKKSTPPITEPPISMSSVDSELVHLEASACTSAIQSLHADAFSAHTNGSKKRSSYFTPLEQTVLLQAYEEHAHIFSKKSNKAAAAKARQAAWKSVAARVNACNSGERRTWMQLKMKYKNMIQKGTDGVYVVEPSATATGEEPAVEDDVLSAATKKEAEIHTERKAGHYQDGVPPTSTARLDTLPVGELYRHHLLKTIEKTDKEITYLDRQIKKADLEILILERQLRWAAATDDGTGAAAPSISTWLHVGVGGLPSVKQRLVEEEELKVTEEAHVPVHILNVRIKQGEGSHAPEWRRTVFVWHPVAPPLPQGQKSRMDLLQGGGGRTKRPEAVVLESTEGERDDCSSKEGCEQETEDDPDIIQKKAYINQSVGPRCRGDAEGQAGSEGEAFLQEEQTTESESSKQALRVSSGHEHIGRREAVQQAREQSEASVLKNHSAEGIQGNHTQQEEGAVPQSNSQKQPAPHTEPTAEGPQQSLSEASQNNGEKWEKGKVVLIEVSSLCNEEKMLSIPVSEAPKQPVHHRVQVQGLFCPRGPEGIGFM</sequence>
<keyword evidence="4" id="KW-1185">Reference proteome</keyword>
<dbReference type="AlphaFoldDB" id="A0A315WD04"/>
<dbReference type="InterPro" id="IPR028002">
    <property type="entry name" value="Myb_DNA-bind_5"/>
</dbReference>
<feature type="compositionally biased region" description="Basic and acidic residues" evidence="1">
    <location>
        <begin position="553"/>
        <end position="565"/>
    </location>
</feature>
<evidence type="ECO:0000313" key="4">
    <source>
        <dbReference type="Proteomes" id="UP000250572"/>
    </source>
</evidence>
<gene>
    <name evidence="3" type="ORF">CCH79_00007533</name>
</gene>
<reference evidence="3 4" key="1">
    <citation type="journal article" date="2018" name="G3 (Bethesda)">
        <title>A High-Quality Reference Genome for the Invasive Mosquitofish Gambusia affinis Using a Chicago Library.</title>
        <authorList>
            <person name="Hoffberg S.L."/>
            <person name="Troendle N.J."/>
            <person name="Glenn T.C."/>
            <person name="Mahmud O."/>
            <person name="Louha S."/>
            <person name="Chalopin D."/>
            <person name="Bennetzen J.L."/>
            <person name="Mauricio R."/>
        </authorList>
    </citation>
    <scope>NUCLEOTIDE SEQUENCE [LARGE SCALE GENOMIC DNA]</scope>
    <source>
        <strain evidence="3">NE01/NJP1002.9</strain>
        <tissue evidence="3">Muscle</tissue>
    </source>
</reference>
<dbReference type="EMBL" id="NHOQ01000034">
    <property type="protein sequence ID" value="PWA33719.1"/>
    <property type="molecule type" value="Genomic_DNA"/>
</dbReference>
<evidence type="ECO:0000256" key="1">
    <source>
        <dbReference type="SAM" id="MobiDB-lite"/>
    </source>
</evidence>
<dbReference type="Pfam" id="PF13873">
    <property type="entry name" value="Myb_DNA-bind_5"/>
    <property type="match status" value="1"/>
</dbReference>
<feature type="compositionally biased region" description="Basic and acidic residues" evidence="1">
    <location>
        <begin position="625"/>
        <end position="635"/>
    </location>
</feature>
<feature type="domain" description="Myb/SANT-like DNA-binding" evidence="2">
    <location>
        <begin position="267"/>
        <end position="337"/>
    </location>
</feature>
<feature type="region of interest" description="Disordered" evidence="1">
    <location>
        <begin position="520"/>
        <end position="703"/>
    </location>
</feature>
<name>A0A315WD04_GAMAF</name>
<feature type="non-terminal residue" evidence="3">
    <location>
        <position position="756"/>
    </location>
</feature>
<accession>A0A315WD04</accession>
<evidence type="ECO:0000259" key="2">
    <source>
        <dbReference type="Pfam" id="PF13873"/>
    </source>
</evidence>
<organism evidence="3 4">
    <name type="scientific">Gambusia affinis</name>
    <name type="common">Western mosquitofish</name>
    <name type="synonym">Heterandria affinis</name>
    <dbReference type="NCBI Taxonomy" id="33528"/>
    <lineage>
        <taxon>Eukaryota</taxon>
        <taxon>Metazoa</taxon>
        <taxon>Chordata</taxon>
        <taxon>Craniata</taxon>
        <taxon>Vertebrata</taxon>
        <taxon>Euteleostomi</taxon>
        <taxon>Actinopterygii</taxon>
        <taxon>Neopterygii</taxon>
        <taxon>Teleostei</taxon>
        <taxon>Neoteleostei</taxon>
        <taxon>Acanthomorphata</taxon>
        <taxon>Ovalentaria</taxon>
        <taxon>Atherinomorphae</taxon>
        <taxon>Cyprinodontiformes</taxon>
        <taxon>Poeciliidae</taxon>
        <taxon>Poeciliinae</taxon>
        <taxon>Gambusia</taxon>
    </lineage>
</organism>
<comment type="caution">
    <text evidence="3">The sequence shown here is derived from an EMBL/GenBank/DDBJ whole genome shotgun (WGS) entry which is preliminary data.</text>
</comment>
<protein>
    <recommendedName>
        <fullName evidence="2">Myb/SANT-like DNA-binding domain-containing protein</fullName>
    </recommendedName>
</protein>
<dbReference type="Proteomes" id="UP000250572">
    <property type="component" value="Unassembled WGS sequence"/>
</dbReference>
<evidence type="ECO:0000313" key="3">
    <source>
        <dbReference type="EMBL" id="PWA33719.1"/>
    </source>
</evidence>
<feature type="compositionally biased region" description="Polar residues" evidence="1">
    <location>
        <begin position="687"/>
        <end position="700"/>
    </location>
</feature>